<evidence type="ECO:0000256" key="2">
    <source>
        <dbReference type="ARBA" id="ARBA00005585"/>
    </source>
</evidence>
<evidence type="ECO:0000256" key="7">
    <source>
        <dbReference type="SAM" id="Phobius"/>
    </source>
</evidence>
<reference evidence="11" key="1">
    <citation type="submission" date="2022-11" db="UniProtKB">
        <authorList>
            <consortium name="WormBaseParasite"/>
        </authorList>
    </citation>
    <scope>IDENTIFICATION</scope>
</reference>
<evidence type="ECO:0000313" key="11">
    <source>
        <dbReference type="WBParaSite" id="ACRNAN_scaffold18388.g25843.t1"/>
    </source>
</evidence>
<keyword evidence="8" id="KW-0732">Signal</keyword>
<keyword evidence="3 7" id="KW-0812">Transmembrane</keyword>
<dbReference type="AlphaFoldDB" id="A0A914D3F5"/>
<dbReference type="InterPro" id="IPR051697">
    <property type="entry name" value="Patched_domain-protein"/>
</dbReference>
<dbReference type="SUPFAM" id="SSF82866">
    <property type="entry name" value="Multidrug efflux transporter AcrB transmembrane domain"/>
    <property type="match status" value="1"/>
</dbReference>
<dbReference type="GO" id="GO:0005886">
    <property type="term" value="C:plasma membrane"/>
    <property type="evidence" value="ECO:0007669"/>
    <property type="project" value="TreeGrafter"/>
</dbReference>
<evidence type="ECO:0000256" key="1">
    <source>
        <dbReference type="ARBA" id="ARBA00004141"/>
    </source>
</evidence>
<feature type="transmembrane region" description="Helical" evidence="7">
    <location>
        <begin position="90"/>
        <end position="112"/>
    </location>
</feature>
<evidence type="ECO:0000313" key="10">
    <source>
        <dbReference type="Proteomes" id="UP000887540"/>
    </source>
</evidence>
<sequence length="138" mass="15769">MRFSSILCVIPFLVLAIAVDSSFLMIHEWQRVLKIQAENPKILRVDFRMAEVLSEVGPSIFISTLTNVFSDAVGVFSSSPEMGLLCIGNLFAMIIAFFYQMTFYAGIMSIVGRYEIYLEKKRQNKLKLEDIEDKDQVK</sequence>
<feature type="domain" description="SSD" evidence="9">
    <location>
        <begin position="1"/>
        <end position="110"/>
    </location>
</feature>
<dbReference type="PROSITE" id="PS50156">
    <property type="entry name" value="SSD"/>
    <property type="match status" value="1"/>
</dbReference>
<dbReference type="InterPro" id="IPR003392">
    <property type="entry name" value="PTHD_SSD"/>
</dbReference>
<keyword evidence="4 7" id="KW-1133">Transmembrane helix</keyword>
<dbReference type="Gene3D" id="1.20.1640.10">
    <property type="entry name" value="Multidrug efflux transporter AcrB transmembrane domain"/>
    <property type="match status" value="1"/>
</dbReference>
<protein>
    <submittedName>
        <fullName evidence="11">SSD domain-containing protein</fullName>
    </submittedName>
</protein>
<dbReference type="GO" id="GO:0030659">
    <property type="term" value="C:cytoplasmic vesicle membrane"/>
    <property type="evidence" value="ECO:0007669"/>
    <property type="project" value="TreeGrafter"/>
</dbReference>
<feature type="chain" id="PRO_5037041821" evidence="8">
    <location>
        <begin position="17"/>
        <end position="138"/>
    </location>
</feature>
<feature type="signal peptide" evidence="8">
    <location>
        <begin position="1"/>
        <end position="16"/>
    </location>
</feature>
<dbReference type="Pfam" id="PF02460">
    <property type="entry name" value="Patched"/>
    <property type="match status" value="1"/>
</dbReference>
<evidence type="ECO:0000259" key="9">
    <source>
        <dbReference type="PROSITE" id="PS50156"/>
    </source>
</evidence>
<organism evidence="10 11">
    <name type="scientific">Acrobeloides nanus</name>
    <dbReference type="NCBI Taxonomy" id="290746"/>
    <lineage>
        <taxon>Eukaryota</taxon>
        <taxon>Metazoa</taxon>
        <taxon>Ecdysozoa</taxon>
        <taxon>Nematoda</taxon>
        <taxon>Chromadorea</taxon>
        <taxon>Rhabditida</taxon>
        <taxon>Tylenchina</taxon>
        <taxon>Cephalobomorpha</taxon>
        <taxon>Cephaloboidea</taxon>
        <taxon>Cephalobidae</taxon>
        <taxon>Acrobeloides</taxon>
    </lineage>
</organism>
<accession>A0A914D3F5</accession>
<proteinExistence type="inferred from homology"/>
<evidence type="ECO:0000256" key="6">
    <source>
        <dbReference type="ARBA" id="ARBA00023180"/>
    </source>
</evidence>
<dbReference type="GO" id="GO:0018996">
    <property type="term" value="P:molting cycle, collagen and cuticulin-based cuticle"/>
    <property type="evidence" value="ECO:0007669"/>
    <property type="project" value="TreeGrafter"/>
</dbReference>
<keyword evidence="10" id="KW-1185">Reference proteome</keyword>
<evidence type="ECO:0000256" key="8">
    <source>
        <dbReference type="SAM" id="SignalP"/>
    </source>
</evidence>
<keyword evidence="6" id="KW-0325">Glycoprotein</keyword>
<dbReference type="PANTHER" id="PTHR10796:SF97">
    <property type="entry name" value="SSD DOMAIN-CONTAINING PROTEIN"/>
    <property type="match status" value="1"/>
</dbReference>
<comment type="subcellular location">
    <subcellularLocation>
        <location evidence="1">Membrane</location>
        <topology evidence="1">Multi-pass membrane protein</topology>
    </subcellularLocation>
</comment>
<keyword evidence="5 7" id="KW-0472">Membrane</keyword>
<comment type="similarity">
    <text evidence="2">Belongs to the patched family.</text>
</comment>
<evidence type="ECO:0000256" key="5">
    <source>
        <dbReference type="ARBA" id="ARBA00023136"/>
    </source>
</evidence>
<dbReference type="InterPro" id="IPR000731">
    <property type="entry name" value="SSD"/>
</dbReference>
<dbReference type="WBParaSite" id="ACRNAN_scaffold18388.g25843.t1">
    <property type="protein sequence ID" value="ACRNAN_scaffold18388.g25843.t1"/>
    <property type="gene ID" value="ACRNAN_scaffold18388.g25843"/>
</dbReference>
<dbReference type="Proteomes" id="UP000887540">
    <property type="component" value="Unplaced"/>
</dbReference>
<dbReference type="PANTHER" id="PTHR10796">
    <property type="entry name" value="PATCHED-RELATED"/>
    <property type="match status" value="1"/>
</dbReference>
<evidence type="ECO:0000256" key="4">
    <source>
        <dbReference type="ARBA" id="ARBA00022989"/>
    </source>
</evidence>
<dbReference type="GO" id="GO:0006897">
    <property type="term" value="P:endocytosis"/>
    <property type="evidence" value="ECO:0007669"/>
    <property type="project" value="TreeGrafter"/>
</dbReference>
<evidence type="ECO:0000256" key="3">
    <source>
        <dbReference type="ARBA" id="ARBA00022692"/>
    </source>
</evidence>
<name>A0A914D3F5_9BILA</name>